<dbReference type="AlphaFoldDB" id="E3FUK0"/>
<evidence type="ECO:0000313" key="3">
    <source>
        <dbReference type="EMBL" id="ADO74698.1"/>
    </source>
</evidence>
<evidence type="ECO:0000256" key="1">
    <source>
        <dbReference type="SAM" id="Phobius"/>
    </source>
</evidence>
<gene>
    <name evidence="3" type="ordered locus">STAUR_6942</name>
</gene>
<name>E3FUK0_STIAD</name>
<feature type="transmembrane region" description="Helical" evidence="1">
    <location>
        <begin position="133"/>
        <end position="151"/>
    </location>
</feature>
<dbReference type="HOGENOM" id="CLU_1593559_0_0_7"/>
<dbReference type="Pfam" id="PF12158">
    <property type="entry name" value="DUF3592"/>
    <property type="match status" value="1"/>
</dbReference>
<dbReference type="EMBL" id="CP002271">
    <property type="protein sequence ID" value="ADO74698.1"/>
    <property type="molecule type" value="Genomic_DNA"/>
</dbReference>
<keyword evidence="1" id="KW-0472">Membrane</keyword>
<keyword evidence="1" id="KW-0812">Transmembrane</keyword>
<feature type="transmembrane region" description="Helical" evidence="1">
    <location>
        <begin position="12"/>
        <end position="34"/>
    </location>
</feature>
<dbReference type="KEGG" id="sur:STAUR_6942"/>
<protein>
    <recommendedName>
        <fullName evidence="2">DUF3592 domain-containing protein</fullName>
    </recommendedName>
</protein>
<organism evidence="3 4">
    <name type="scientific">Stigmatella aurantiaca (strain DW4/3-1)</name>
    <dbReference type="NCBI Taxonomy" id="378806"/>
    <lineage>
        <taxon>Bacteria</taxon>
        <taxon>Pseudomonadati</taxon>
        <taxon>Myxococcota</taxon>
        <taxon>Myxococcia</taxon>
        <taxon>Myxococcales</taxon>
        <taxon>Cystobacterineae</taxon>
        <taxon>Archangiaceae</taxon>
        <taxon>Stigmatella</taxon>
    </lineage>
</organism>
<evidence type="ECO:0000313" key="4">
    <source>
        <dbReference type="Proteomes" id="UP000001351"/>
    </source>
</evidence>
<keyword evidence="1" id="KW-1133">Transmembrane helix</keyword>
<evidence type="ECO:0000259" key="2">
    <source>
        <dbReference type="Pfam" id="PF12158"/>
    </source>
</evidence>
<accession>E3FUK0</accession>
<keyword evidence="4" id="KW-1185">Reference proteome</keyword>
<reference evidence="3 4" key="1">
    <citation type="journal article" date="2011" name="Mol. Biol. Evol.">
        <title>Comparative genomic analysis of fruiting body formation in Myxococcales.</title>
        <authorList>
            <person name="Huntley S."/>
            <person name="Hamann N."/>
            <person name="Wegener-Feldbrugge S."/>
            <person name="Treuner-Lange A."/>
            <person name="Kube M."/>
            <person name="Reinhardt R."/>
            <person name="Klages S."/>
            <person name="Muller R."/>
            <person name="Ronning C.M."/>
            <person name="Nierman W.C."/>
            <person name="Sogaard-Andersen L."/>
        </authorList>
    </citation>
    <scope>NUCLEOTIDE SEQUENCE [LARGE SCALE GENOMIC DNA]</scope>
    <source>
        <strain evidence="3 4">DW4/3-1</strain>
    </source>
</reference>
<sequence>MKNTDSATRIIRGIALAGILLFGGAFVMALPTFYRAYAVDWKPTEGRVLSFTLRPHSNSNNQHINEVKATYEYAVDGKTYVSSQVEQDRSCYLRMEKILARFGSQNPATVRVRYNAAAPQDSHLVPISLIEQGALILSCLGVAAFFVWLLLRPMHPPSQAVTTGTGP</sequence>
<dbReference type="RefSeq" id="WP_013377570.1">
    <property type="nucleotide sequence ID" value="NC_014623.1"/>
</dbReference>
<dbReference type="Proteomes" id="UP000001351">
    <property type="component" value="Chromosome"/>
</dbReference>
<dbReference type="InterPro" id="IPR021994">
    <property type="entry name" value="DUF3592"/>
</dbReference>
<feature type="domain" description="DUF3592" evidence="2">
    <location>
        <begin position="44"/>
        <end position="126"/>
    </location>
</feature>
<proteinExistence type="predicted"/>